<dbReference type="GO" id="GO:0003677">
    <property type="term" value="F:DNA binding"/>
    <property type="evidence" value="ECO:0007669"/>
    <property type="project" value="UniProtKB-KW"/>
</dbReference>
<accession>A0A085JF05</accession>
<keyword evidence="3" id="KW-0238">DNA-binding</keyword>
<evidence type="ECO:0000313" key="6">
    <source>
        <dbReference type="EMBL" id="KFD19051.1"/>
    </source>
</evidence>
<evidence type="ECO:0000259" key="5">
    <source>
        <dbReference type="Pfam" id="PF13693"/>
    </source>
</evidence>
<dbReference type="SUPFAM" id="SSF47413">
    <property type="entry name" value="lambda repressor-like DNA-binding domains"/>
    <property type="match status" value="1"/>
</dbReference>
<name>A0A085JF05_9GAMM</name>
<keyword evidence="2" id="KW-0805">Transcription regulation</keyword>
<comment type="similarity">
    <text evidence="1">Belongs to the ner transcriptional regulatory family.</text>
</comment>
<reference evidence="6 7" key="1">
    <citation type="submission" date="2014-05" db="EMBL/GenBank/DDBJ databases">
        <title>ATOL: Assembling a taxonomically balanced genome-scale reconstruction of the evolutionary history of the Enterobacteriaceae.</title>
        <authorList>
            <person name="Plunkett G.III."/>
            <person name="Neeno-Eckwall E.C."/>
            <person name="Glasner J.D."/>
            <person name="Perna N.T."/>
        </authorList>
    </citation>
    <scope>NUCLEOTIDE SEQUENCE [LARGE SCALE GENOMIC DNA]</scope>
    <source>
        <strain evidence="6 7">ATCC 33301</strain>
    </source>
</reference>
<evidence type="ECO:0000256" key="3">
    <source>
        <dbReference type="ARBA" id="ARBA00023125"/>
    </source>
</evidence>
<dbReference type="EMBL" id="JMPR01000034">
    <property type="protein sequence ID" value="KFD19051.1"/>
    <property type="molecule type" value="Genomic_DNA"/>
</dbReference>
<dbReference type="AlphaFoldDB" id="A0A085JF05"/>
<sequence>MMATGLARHGYYFRAEKAESLNGGGFPQGWTGTSSLVNALIRHWRKVEKLIAKAQGIAPEQISLSRYR</sequence>
<feature type="domain" description="Ner winged helix-turn-helix DNA-binding" evidence="5">
    <location>
        <begin position="34"/>
        <end position="68"/>
    </location>
</feature>
<evidence type="ECO:0000313" key="7">
    <source>
        <dbReference type="Proteomes" id="UP000028602"/>
    </source>
</evidence>
<evidence type="ECO:0000256" key="1">
    <source>
        <dbReference type="ARBA" id="ARBA00006157"/>
    </source>
</evidence>
<keyword evidence="7" id="KW-1185">Reference proteome</keyword>
<dbReference type="Gene3D" id="1.10.260.40">
    <property type="entry name" value="lambda repressor-like DNA-binding domains"/>
    <property type="match status" value="1"/>
</dbReference>
<gene>
    <name evidence="6" type="ORF">GTPT_1988</name>
</gene>
<proteinExistence type="inferred from homology"/>
<comment type="caution">
    <text evidence="6">The sequence shown here is derived from an EMBL/GenBank/DDBJ whole genome shotgun (WGS) entry which is preliminary data.</text>
</comment>
<protein>
    <recommendedName>
        <fullName evidence="5">Ner winged helix-turn-helix DNA-binding domain-containing protein</fullName>
    </recommendedName>
</protein>
<dbReference type="InterPro" id="IPR010982">
    <property type="entry name" value="Lambda_DNA-bd_dom_sf"/>
</dbReference>
<dbReference type="InterPro" id="IPR038722">
    <property type="entry name" value="Ner_HTH_dom"/>
</dbReference>
<evidence type="ECO:0000256" key="4">
    <source>
        <dbReference type="ARBA" id="ARBA00023163"/>
    </source>
</evidence>
<organism evidence="6 7">
    <name type="scientific">Tatumella ptyseos ATCC 33301</name>
    <dbReference type="NCBI Taxonomy" id="1005995"/>
    <lineage>
        <taxon>Bacteria</taxon>
        <taxon>Pseudomonadati</taxon>
        <taxon>Pseudomonadota</taxon>
        <taxon>Gammaproteobacteria</taxon>
        <taxon>Enterobacterales</taxon>
        <taxon>Erwiniaceae</taxon>
        <taxon>Tatumella</taxon>
    </lineage>
</organism>
<evidence type="ECO:0000256" key="2">
    <source>
        <dbReference type="ARBA" id="ARBA00023015"/>
    </source>
</evidence>
<keyword evidence="4" id="KW-0804">Transcription</keyword>
<dbReference type="Proteomes" id="UP000028602">
    <property type="component" value="Unassembled WGS sequence"/>
</dbReference>
<dbReference type="Pfam" id="PF13693">
    <property type="entry name" value="HTH_35"/>
    <property type="match status" value="1"/>
</dbReference>